<dbReference type="PANTHER" id="PTHR47870:SF4">
    <property type="entry name" value="CYTOCHROME C-TYPE BIOGENESIS PROTEIN CYCH"/>
    <property type="match status" value="1"/>
</dbReference>
<dbReference type="PANTHER" id="PTHR47870">
    <property type="entry name" value="CYTOCHROME C-TYPE BIOGENESIS PROTEIN CCMH"/>
    <property type="match status" value="1"/>
</dbReference>
<keyword evidence="7" id="KW-0472">Membrane</keyword>
<evidence type="ECO:0000259" key="9">
    <source>
        <dbReference type="Pfam" id="PF23914"/>
    </source>
</evidence>
<name>A0ABU6K775_9RHOO</name>
<dbReference type="Pfam" id="PF23892">
    <property type="entry name" value="Ig_CycH"/>
    <property type="match status" value="1"/>
</dbReference>
<dbReference type="EMBL" id="JAYXHS010000003">
    <property type="protein sequence ID" value="MEC5387565.1"/>
    <property type="molecule type" value="Genomic_DNA"/>
</dbReference>
<dbReference type="Pfam" id="PF23914">
    <property type="entry name" value="TPR_CcmH_CycH"/>
    <property type="match status" value="1"/>
</dbReference>
<dbReference type="InterPro" id="IPR017560">
    <property type="entry name" value="Cyt_c_biogenesis_CcmI"/>
</dbReference>
<evidence type="ECO:0000256" key="5">
    <source>
        <dbReference type="PROSITE-ProRule" id="PRU00339"/>
    </source>
</evidence>
<evidence type="ECO:0000256" key="1">
    <source>
        <dbReference type="ARBA" id="ARBA00004196"/>
    </source>
</evidence>
<reference evidence="10 11" key="1">
    <citation type="submission" date="2024-01" db="EMBL/GenBank/DDBJ databases">
        <title>Uliginosibacterium soil sp. nov.</title>
        <authorList>
            <person name="Lv Y."/>
        </authorList>
    </citation>
    <scope>NUCLEOTIDE SEQUENCE [LARGE SCALE GENOMIC DNA]</scope>
    <source>
        <strain evidence="10 11">H3</strain>
    </source>
</reference>
<sequence length="405" mass="43220">MTLFLIAAAILLMAVTATLLWPLMRQAVTTEADESPALKILREQRADLEAEHAADRISAANYAQTLSEIEQRALEESTAPERVVTSKPRLAWAVAIGAALPVTAIALYLIIGNPAGLDPANTVAQQQQSITPDQIDAMVAKLAERVKANPDDIKGLEMLGRSYMVLSRFSEAAAVFEQLARKQPEDAQVFADWADAAAGAQDRKLAGTPEKLIAKSLSLDPRNVKALALSGTLAFERQNYKQAVAEWEKITAIVPAESEFGQSVRGMINEARQRAGMPAQQVAQAPASEVSAPSLQLKGRVTISAALKSQITADDTLYIFARPAAGGPPIAGMRFKASELPVDFDLGKAQMMMGSVGPQDQVIVGARVSKSGKPIAQSGDLQGFAKPTQASDSQPLQIEISEQVK</sequence>
<evidence type="ECO:0000256" key="2">
    <source>
        <dbReference type="ARBA" id="ARBA00022737"/>
    </source>
</evidence>
<dbReference type="InterPro" id="IPR011990">
    <property type="entry name" value="TPR-like_helical_dom_sf"/>
</dbReference>
<feature type="region of interest" description="Disordered" evidence="6">
    <location>
        <begin position="374"/>
        <end position="405"/>
    </location>
</feature>
<gene>
    <name evidence="10" type="primary">ccmI</name>
    <name evidence="10" type="ORF">VVD49_17670</name>
</gene>
<dbReference type="InterPro" id="IPR051263">
    <property type="entry name" value="C-type_cytochrome_biogenesis"/>
</dbReference>
<comment type="caution">
    <text evidence="10">The sequence shown here is derived from an EMBL/GenBank/DDBJ whole genome shotgun (WGS) entry which is preliminary data.</text>
</comment>
<evidence type="ECO:0000256" key="3">
    <source>
        <dbReference type="ARBA" id="ARBA00022748"/>
    </source>
</evidence>
<dbReference type="NCBIfam" id="TIGR03142">
    <property type="entry name" value="cytochro_ccmI"/>
    <property type="match status" value="1"/>
</dbReference>
<keyword evidence="4 5" id="KW-0802">TPR repeat</keyword>
<evidence type="ECO:0000259" key="8">
    <source>
        <dbReference type="Pfam" id="PF23892"/>
    </source>
</evidence>
<dbReference type="RefSeq" id="WP_327600533.1">
    <property type="nucleotide sequence ID" value="NZ_JAYXHS010000003.1"/>
</dbReference>
<protein>
    <submittedName>
        <fullName evidence="10">C-type cytochrome biogenesis protein CcmI</fullName>
    </submittedName>
</protein>
<organism evidence="10 11">
    <name type="scientific">Uliginosibacterium silvisoli</name>
    <dbReference type="NCBI Taxonomy" id="3114758"/>
    <lineage>
        <taxon>Bacteria</taxon>
        <taxon>Pseudomonadati</taxon>
        <taxon>Pseudomonadota</taxon>
        <taxon>Betaproteobacteria</taxon>
        <taxon>Rhodocyclales</taxon>
        <taxon>Zoogloeaceae</taxon>
        <taxon>Uliginosibacterium</taxon>
    </lineage>
</organism>
<keyword evidence="3" id="KW-0201">Cytochrome c-type biogenesis</keyword>
<feature type="repeat" description="TPR" evidence="5">
    <location>
        <begin position="153"/>
        <end position="186"/>
    </location>
</feature>
<keyword evidence="7" id="KW-0812">Transmembrane</keyword>
<dbReference type="SUPFAM" id="SSF48452">
    <property type="entry name" value="TPR-like"/>
    <property type="match status" value="1"/>
</dbReference>
<dbReference type="Proteomes" id="UP001331561">
    <property type="component" value="Unassembled WGS sequence"/>
</dbReference>
<dbReference type="InterPro" id="IPR056412">
    <property type="entry name" value="Ig_CycH"/>
</dbReference>
<comment type="subcellular location">
    <subcellularLocation>
        <location evidence="1">Cell envelope</location>
    </subcellularLocation>
</comment>
<evidence type="ECO:0000313" key="10">
    <source>
        <dbReference type="EMBL" id="MEC5387565.1"/>
    </source>
</evidence>
<dbReference type="InterPro" id="IPR056413">
    <property type="entry name" value="TPR_CcmH_CycH"/>
</dbReference>
<evidence type="ECO:0000256" key="4">
    <source>
        <dbReference type="ARBA" id="ARBA00022803"/>
    </source>
</evidence>
<feature type="transmembrane region" description="Helical" evidence="7">
    <location>
        <begin position="90"/>
        <end position="111"/>
    </location>
</feature>
<proteinExistence type="predicted"/>
<feature type="domain" description="Cytochrome c-type biogenesis protein H Ig-like" evidence="8">
    <location>
        <begin position="298"/>
        <end position="400"/>
    </location>
</feature>
<accession>A0ABU6K775</accession>
<evidence type="ECO:0000313" key="11">
    <source>
        <dbReference type="Proteomes" id="UP001331561"/>
    </source>
</evidence>
<evidence type="ECO:0000256" key="7">
    <source>
        <dbReference type="SAM" id="Phobius"/>
    </source>
</evidence>
<keyword evidence="2" id="KW-0677">Repeat</keyword>
<keyword evidence="11" id="KW-1185">Reference proteome</keyword>
<keyword evidence="7" id="KW-1133">Transmembrane helix</keyword>
<evidence type="ECO:0000256" key="6">
    <source>
        <dbReference type="SAM" id="MobiDB-lite"/>
    </source>
</evidence>
<dbReference type="InterPro" id="IPR019734">
    <property type="entry name" value="TPR_rpt"/>
</dbReference>
<dbReference type="PROSITE" id="PS50005">
    <property type="entry name" value="TPR"/>
    <property type="match status" value="1"/>
</dbReference>
<dbReference type="Gene3D" id="1.25.40.10">
    <property type="entry name" value="Tetratricopeptide repeat domain"/>
    <property type="match status" value="1"/>
</dbReference>
<feature type="domain" description="Cytochrome c-type biogenesis protein H TPR" evidence="9">
    <location>
        <begin position="123"/>
        <end position="258"/>
    </location>
</feature>